<keyword evidence="4 5" id="KW-0472">Membrane</keyword>
<dbReference type="EMBL" id="CP094970">
    <property type="protein sequence ID" value="UYM04505.1"/>
    <property type="molecule type" value="Genomic_DNA"/>
</dbReference>
<evidence type="ECO:0000256" key="4">
    <source>
        <dbReference type="ARBA" id="ARBA00023136"/>
    </source>
</evidence>
<dbReference type="GO" id="GO:0022857">
    <property type="term" value="F:transmembrane transporter activity"/>
    <property type="evidence" value="ECO:0007669"/>
    <property type="project" value="InterPro"/>
</dbReference>
<keyword evidence="8" id="KW-1185">Reference proteome</keyword>
<dbReference type="InterPro" id="IPR036259">
    <property type="entry name" value="MFS_trans_sf"/>
</dbReference>
<feature type="transmembrane region" description="Helical" evidence="5">
    <location>
        <begin position="39"/>
        <end position="62"/>
    </location>
</feature>
<feature type="transmembrane region" description="Helical" evidence="5">
    <location>
        <begin position="109"/>
        <end position="127"/>
    </location>
</feature>
<dbReference type="Gene3D" id="1.20.1250.20">
    <property type="entry name" value="MFS general substrate transporter like domains"/>
    <property type="match status" value="2"/>
</dbReference>
<feature type="transmembrane region" description="Helical" evidence="5">
    <location>
        <begin position="83"/>
        <end position="103"/>
    </location>
</feature>
<dbReference type="KEGG" id="sgrg:L0C25_18505"/>
<evidence type="ECO:0000256" key="2">
    <source>
        <dbReference type="ARBA" id="ARBA00022692"/>
    </source>
</evidence>
<dbReference type="InterPro" id="IPR020846">
    <property type="entry name" value="MFS_dom"/>
</dbReference>
<gene>
    <name evidence="7" type="ORF">L0C25_18505</name>
</gene>
<feature type="transmembrane region" description="Helical" evidence="5">
    <location>
        <begin position="148"/>
        <end position="172"/>
    </location>
</feature>
<dbReference type="AlphaFoldDB" id="A0AA46TG41"/>
<proteinExistence type="predicted"/>
<feature type="transmembrane region" description="Helical" evidence="5">
    <location>
        <begin position="314"/>
        <end position="333"/>
    </location>
</feature>
<name>A0AA46TG41_9ACTN</name>
<feature type="transmembrane region" description="Helical" evidence="5">
    <location>
        <begin position="345"/>
        <end position="368"/>
    </location>
</feature>
<comment type="subcellular location">
    <subcellularLocation>
        <location evidence="1">Cell membrane</location>
        <topology evidence="1">Multi-pass membrane protein</topology>
    </subcellularLocation>
</comment>
<reference evidence="7" key="1">
    <citation type="submission" date="2022-01" db="EMBL/GenBank/DDBJ databases">
        <title>Nocardioidaceae gen. sp. A5X3R13.</title>
        <authorList>
            <person name="Lopez Marin M.A."/>
            <person name="Uhlik O."/>
        </authorList>
    </citation>
    <scope>NUCLEOTIDE SEQUENCE</scope>
    <source>
        <strain evidence="7">A5X3R13</strain>
    </source>
</reference>
<evidence type="ECO:0000256" key="1">
    <source>
        <dbReference type="ARBA" id="ARBA00004651"/>
    </source>
</evidence>
<dbReference type="Pfam" id="PF07690">
    <property type="entry name" value="MFS_1"/>
    <property type="match status" value="1"/>
</dbReference>
<feature type="transmembrane region" description="Helical" evidence="5">
    <location>
        <begin position="178"/>
        <end position="199"/>
    </location>
</feature>
<keyword evidence="3 5" id="KW-1133">Transmembrane helix</keyword>
<feature type="transmembrane region" description="Helical" evidence="5">
    <location>
        <begin position="12"/>
        <end position="33"/>
    </location>
</feature>
<feature type="transmembrane region" description="Helical" evidence="5">
    <location>
        <begin position="220"/>
        <end position="244"/>
    </location>
</feature>
<evidence type="ECO:0000313" key="7">
    <source>
        <dbReference type="EMBL" id="UYM04505.1"/>
    </source>
</evidence>
<protein>
    <submittedName>
        <fullName evidence="7">MFS transporter</fullName>
    </submittedName>
</protein>
<feature type="transmembrane region" description="Helical" evidence="5">
    <location>
        <begin position="256"/>
        <end position="276"/>
    </location>
</feature>
<dbReference type="GO" id="GO:0005886">
    <property type="term" value="C:plasma membrane"/>
    <property type="evidence" value="ECO:0007669"/>
    <property type="project" value="UniProtKB-SubCell"/>
</dbReference>
<dbReference type="InterPro" id="IPR011701">
    <property type="entry name" value="MFS"/>
</dbReference>
<evidence type="ECO:0000256" key="3">
    <source>
        <dbReference type="ARBA" id="ARBA00022989"/>
    </source>
</evidence>
<feature type="transmembrane region" description="Helical" evidence="5">
    <location>
        <begin position="288"/>
        <end position="308"/>
    </location>
</feature>
<sequence length="397" mass="39607">MSRTTDAASYRAVLALPYALPTFAAALVGRLAYGLLPLSVIFTVQTATGSFATAGSVVAAFGAASLSMPSKARIVDRRGQAGVLPPLAGACAAALITIAALARSDVGSPIAYVCLGLVAGLAAPPLGPSMRATWRRLTDGTTLKERAYSLDSVCEESLYLVGPMIVGLTLAIAPAEVALVTTGALLVIGTLGMVLAPPARRRAVAASVRRARFGAGPLRARGFGPVLATILVTAAALSIAYTCIAARAQEHGTPAAAGYIEAAIACGSVAGGLAWGRRRHSRSRATQLVGLVAYLAAGVSIASTAAGLLPLGAVMAVTGVAIAPLFVVAYVASDELAPPDQRTEASTWVNTANNIGSALGASTAGVLIDAVSPAAGFASAGALLAATAVAVRLAGRR</sequence>
<dbReference type="SUPFAM" id="SSF103473">
    <property type="entry name" value="MFS general substrate transporter"/>
    <property type="match status" value="1"/>
</dbReference>
<dbReference type="PANTHER" id="PTHR23542">
    <property type="match status" value="1"/>
</dbReference>
<feature type="domain" description="Major facilitator superfamily (MFS) profile" evidence="6">
    <location>
        <begin position="217"/>
        <end position="397"/>
    </location>
</feature>
<dbReference type="PANTHER" id="PTHR23542:SF1">
    <property type="entry name" value="MAJOR FACILITATOR SUPERFAMILY (MFS) PROFILE DOMAIN-CONTAINING PROTEIN"/>
    <property type="match status" value="1"/>
</dbReference>
<accession>A0AA46TG41</accession>
<evidence type="ECO:0000313" key="8">
    <source>
        <dbReference type="Proteomes" id="UP001164390"/>
    </source>
</evidence>
<evidence type="ECO:0000256" key="5">
    <source>
        <dbReference type="SAM" id="Phobius"/>
    </source>
</evidence>
<organism evidence="7 8">
    <name type="scientific">Solicola gregarius</name>
    <dbReference type="NCBI Taxonomy" id="2908642"/>
    <lineage>
        <taxon>Bacteria</taxon>
        <taxon>Bacillati</taxon>
        <taxon>Actinomycetota</taxon>
        <taxon>Actinomycetes</taxon>
        <taxon>Propionibacteriales</taxon>
        <taxon>Nocardioidaceae</taxon>
        <taxon>Solicola</taxon>
    </lineage>
</organism>
<dbReference type="Proteomes" id="UP001164390">
    <property type="component" value="Chromosome"/>
</dbReference>
<dbReference type="PROSITE" id="PS50850">
    <property type="entry name" value="MFS"/>
    <property type="match status" value="1"/>
</dbReference>
<dbReference type="RefSeq" id="WP_271633231.1">
    <property type="nucleotide sequence ID" value="NZ_CP094970.1"/>
</dbReference>
<feature type="transmembrane region" description="Helical" evidence="5">
    <location>
        <begin position="374"/>
        <end position="394"/>
    </location>
</feature>
<evidence type="ECO:0000259" key="6">
    <source>
        <dbReference type="PROSITE" id="PS50850"/>
    </source>
</evidence>
<keyword evidence="2 5" id="KW-0812">Transmembrane</keyword>